<dbReference type="EMBL" id="CH474006">
    <property type="protein sequence ID" value="EDL87226.1"/>
    <property type="molecule type" value="Genomic_DNA"/>
</dbReference>
<sequence length="139" mass="15067">MSTSTTIVVHFLKASPVPALILASGPSRHLCTPHSHAYLTLALHWVEPGEYTVPVVVHHDAQMWQLQVQVIVCRCNVEGQCMRKVGRMKGMPTKLSAVGVLLGTLAAIGFILILVFTHLALARKDLDQPADSVPLKTAV</sequence>
<feature type="transmembrane region" description="Helical" evidence="1">
    <location>
        <begin position="97"/>
        <end position="121"/>
    </location>
</feature>
<keyword evidence="1" id="KW-0812">Transmembrane</keyword>
<organism evidence="2 3">
    <name type="scientific">Rattus norvegicus</name>
    <name type="common">Rat</name>
    <dbReference type="NCBI Taxonomy" id="10116"/>
    <lineage>
        <taxon>Eukaryota</taxon>
        <taxon>Metazoa</taxon>
        <taxon>Chordata</taxon>
        <taxon>Craniata</taxon>
        <taxon>Vertebrata</taxon>
        <taxon>Euteleostomi</taxon>
        <taxon>Mammalia</taxon>
        <taxon>Eutheria</taxon>
        <taxon>Euarchontoglires</taxon>
        <taxon>Glires</taxon>
        <taxon>Rodentia</taxon>
        <taxon>Myomorpha</taxon>
        <taxon>Muroidea</taxon>
        <taxon>Muridae</taxon>
        <taxon>Murinae</taxon>
        <taxon>Rattus</taxon>
    </lineage>
</organism>
<accession>A6JXU8</accession>
<evidence type="ECO:0000256" key="1">
    <source>
        <dbReference type="SAM" id="Phobius"/>
    </source>
</evidence>
<keyword evidence="1" id="KW-0472">Membrane</keyword>
<protein>
    <submittedName>
        <fullName evidence="2">RCG39036, isoform CRA_b</fullName>
    </submittedName>
</protein>
<evidence type="ECO:0000313" key="2">
    <source>
        <dbReference type="EMBL" id="EDL87226.1"/>
    </source>
</evidence>
<dbReference type="Proteomes" id="UP000234681">
    <property type="component" value="Chromosome 19"/>
</dbReference>
<reference evidence="3" key="1">
    <citation type="submission" date="2005-09" db="EMBL/GenBank/DDBJ databases">
        <authorList>
            <person name="Mural R.J."/>
            <person name="Li P.W."/>
            <person name="Adams M.D."/>
            <person name="Amanatides P.G."/>
            <person name="Baden-Tillson H."/>
            <person name="Barnstead M."/>
            <person name="Chin S.H."/>
            <person name="Dew I."/>
            <person name="Evans C.A."/>
            <person name="Ferriera S."/>
            <person name="Flanigan M."/>
            <person name="Fosler C."/>
            <person name="Glodek A."/>
            <person name="Gu Z."/>
            <person name="Holt R.A."/>
            <person name="Jennings D."/>
            <person name="Kraft C.L."/>
            <person name="Lu F."/>
            <person name="Nguyen T."/>
            <person name="Nusskern D.R."/>
            <person name="Pfannkoch C.M."/>
            <person name="Sitter C."/>
            <person name="Sutton G.G."/>
            <person name="Venter J.C."/>
            <person name="Wang Z."/>
            <person name="Woodage T."/>
            <person name="Zheng X.H."/>
            <person name="Zhong F."/>
        </authorList>
    </citation>
    <scope>NUCLEOTIDE SEQUENCE [LARGE SCALE GENOMIC DNA]</scope>
    <source>
        <strain>BN</strain>
        <strain evidence="3">Sprague-Dawley</strain>
    </source>
</reference>
<proteinExistence type="predicted"/>
<gene>
    <name evidence="2" type="ORF">rCG_39036</name>
</gene>
<keyword evidence="1" id="KW-1133">Transmembrane helix</keyword>
<dbReference type="AlphaFoldDB" id="A6JXU8"/>
<evidence type="ECO:0000313" key="3">
    <source>
        <dbReference type="Proteomes" id="UP000234681"/>
    </source>
</evidence>
<name>A6JXU8_RAT</name>